<keyword evidence="2" id="KW-1185">Reference proteome</keyword>
<name>A0A392PRL2_9FABA</name>
<dbReference type="PANTHER" id="PTHR13382">
    <property type="entry name" value="MITOCHONDRIAL ATP SYNTHASE COUPLING FACTOR B"/>
    <property type="match status" value="1"/>
</dbReference>
<dbReference type="Gene3D" id="3.80.10.10">
    <property type="entry name" value="Ribonuclease Inhibitor"/>
    <property type="match status" value="2"/>
</dbReference>
<evidence type="ECO:0000313" key="2">
    <source>
        <dbReference type="Proteomes" id="UP000265520"/>
    </source>
</evidence>
<comment type="caution">
    <text evidence="1">The sequence shown here is derived from an EMBL/GenBank/DDBJ whole genome shotgun (WGS) entry which is preliminary data.</text>
</comment>
<dbReference type="InterPro" id="IPR001611">
    <property type="entry name" value="Leu-rich_rpt"/>
</dbReference>
<sequence length="137" mass="15642">MDFTSRPQLKYLRLAHNPWLTDENIIMFASISPNLLLFDLSSCCGIEGVAQVLRMCGNIRHLNLSHCSRVKLLEMNFKVPKLEVLNLSYTNVDDETLYMISKSCRGLLQLSLKDCIVVTKMGVKHVVENCTQLRLIK</sequence>
<dbReference type="AlphaFoldDB" id="A0A392PRL2"/>
<organism evidence="1 2">
    <name type="scientific">Trifolium medium</name>
    <dbReference type="NCBI Taxonomy" id="97028"/>
    <lineage>
        <taxon>Eukaryota</taxon>
        <taxon>Viridiplantae</taxon>
        <taxon>Streptophyta</taxon>
        <taxon>Embryophyta</taxon>
        <taxon>Tracheophyta</taxon>
        <taxon>Spermatophyta</taxon>
        <taxon>Magnoliopsida</taxon>
        <taxon>eudicotyledons</taxon>
        <taxon>Gunneridae</taxon>
        <taxon>Pentapetalae</taxon>
        <taxon>rosids</taxon>
        <taxon>fabids</taxon>
        <taxon>Fabales</taxon>
        <taxon>Fabaceae</taxon>
        <taxon>Papilionoideae</taxon>
        <taxon>50 kb inversion clade</taxon>
        <taxon>NPAAA clade</taxon>
        <taxon>Hologalegina</taxon>
        <taxon>IRL clade</taxon>
        <taxon>Trifolieae</taxon>
        <taxon>Trifolium</taxon>
    </lineage>
</organism>
<accession>A0A392PRL2</accession>
<dbReference type="EMBL" id="LXQA010088621">
    <property type="protein sequence ID" value="MCI13545.1"/>
    <property type="molecule type" value="Genomic_DNA"/>
</dbReference>
<dbReference type="Pfam" id="PF13516">
    <property type="entry name" value="LRR_6"/>
    <property type="match status" value="1"/>
</dbReference>
<dbReference type="Proteomes" id="UP000265520">
    <property type="component" value="Unassembled WGS sequence"/>
</dbReference>
<reference evidence="1 2" key="1">
    <citation type="journal article" date="2018" name="Front. Plant Sci.">
        <title>Red Clover (Trifolium pratense) and Zigzag Clover (T. medium) - A Picture of Genomic Similarities and Differences.</title>
        <authorList>
            <person name="Dluhosova J."/>
            <person name="Istvanek J."/>
            <person name="Nedelnik J."/>
            <person name="Repkova J."/>
        </authorList>
    </citation>
    <scope>NUCLEOTIDE SEQUENCE [LARGE SCALE GENOMIC DNA]</scope>
    <source>
        <strain evidence="2">cv. 10/8</strain>
        <tissue evidence="1">Leaf</tissue>
    </source>
</reference>
<evidence type="ECO:0000313" key="1">
    <source>
        <dbReference type="EMBL" id="MCI13545.1"/>
    </source>
</evidence>
<dbReference type="InterPro" id="IPR032675">
    <property type="entry name" value="LRR_dom_sf"/>
</dbReference>
<dbReference type="PANTHER" id="PTHR13382:SF56">
    <property type="entry name" value="PROTEIN, PUTATIVE-RELATED"/>
    <property type="match status" value="1"/>
</dbReference>
<dbReference type="InterPro" id="IPR050648">
    <property type="entry name" value="F-box_LRR-repeat"/>
</dbReference>
<proteinExistence type="predicted"/>
<dbReference type="GO" id="GO:0005737">
    <property type="term" value="C:cytoplasm"/>
    <property type="evidence" value="ECO:0007669"/>
    <property type="project" value="TreeGrafter"/>
</dbReference>
<protein>
    <submittedName>
        <fullName evidence="1">F-box/LRR-repeat protein</fullName>
    </submittedName>
</protein>
<dbReference type="SUPFAM" id="SSF52047">
    <property type="entry name" value="RNI-like"/>
    <property type="match status" value="1"/>
</dbReference>